<feature type="signal peptide" evidence="3">
    <location>
        <begin position="1"/>
        <end position="20"/>
    </location>
</feature>
<proteinExistence type="inferred from homology"/>
<dbReference type="InterPro" id="IPR001568">
    <property type="entry name" value="RNase_T2-like"/>
</dbReference>
<dbReference type="EMBL" id="JAMXQU010000002">
    <property type="protein sequence ID" value="MCO6158924.1"/>
    <property type="molecule type" value="Genomic_DNA"/>
</dbReference>
<evidence type="ECO:0000256" key="3">
    <source>
        <dbReference type="SAM" id="SignalP"/>
    </source>
</evidence>
<evidence type="ECO:0000256" key="1">
    <source>
        <dbReference type="ARBA" id="ARBA00007469"/>
    </source>
</evidence>
<evidence type="ECO:0000313" key="5">
    <source>
        <dbReference type="Proteomes" id="UP001523401"/>
    </source>
</evidence>
<dbReference type="PROSITE" id="PS51257">
    <property type="entry name" value="PROKAR_LIPOPROTEIN"/>
    <property type="match status" value="1"/>
</dbReference>
<sequence>MKRKLVWLIALALTACHGNAPPSGALTPLAHGDFDHNTLALTWQPGFCTVGQGCLADQPRTPLIGLHGLWASEPHTLEARNVPVEQWWREGCSLFGTEASPPVLDDPMRATLARIVPHTQHSLVEHEWVKHGACFGYAPGPFFAQASALRLRFAHSPVAYYLAGRAGTLAAHDELMAFFHKATQSDQPRALQLQCGIDHEGRVVLTQLWFTLDPAKMDRFPEAQSYLSSPQIQDNCPAHFWIKRW</sequence>
<dbReference type="InterPro" id="IPR036430">
    <property type="entry name" value="RNase_T2-like_sf"/>
</dbReference>
<dbReference type="Pfam" id="PF00445">
    <property type="entry name" value="Ribonuclease_T2"/>
    <property type="match status" value="1"/>
</dbReference>
<dbReference type="RefSeq" id="WP_252848497.1">
    <property type="nucleotide sequence ID" value="NZ_BAPW01000012.1"/>
</dbReference>
<feature type="chain" id="PRO_5047175182" evidence="3">
    <location>
        <begin position="21"/>
        <end position="245"/>
    </location>
</feature>
<protein>
    <submittedName>
        <fullName evidence="4">Ribonuclease I</fullName>
    </submittedName>
</protein>
<dbReference type="PANTHER" id="PTHR11240">
    <property type="entry name" value="RIBONUCLEASE T2"/>
    <property type="match status" value="1"/>
</dbReference>
<gene>
    <name evidence="4" type="ORF">NF685_02630</name>
</gene>
<evidence type="ECO:0000256" key="2">
    <source>
        <dbReference type="RuleBase" id="RU004328"/>
    </source>
</evidence>
<keyword evidence="3" id="KW-0732">Signal</keyword>
<reference evidence="4 5" key="1">
    <citation type="submission" date="2022-06" db="EMBL/GenBank/DDBJ databases">
        <title>Whole-genome of Asaia lannensis strain LMG 27011T.</title>
        <authorList>
            <person name="Sombolestani A."/>
        </authorList>
    </citation>
    <scope>NUCLEOTIDE SEQUENCE [LARGE SCALE GENOMIC DNA]</scope>
    <source>
        <strain evidence="4 5">NBRC 102526</strain>
    </source>
</reference>
<organism evidence="4 5">
    <name type="scientific">Asaia lannensis NBRC 102526</name>
    <dbReference type="NCBI Taxonomy" id="1307926"/>
    <lineage>
        <taxon>Bacteria</taxon>
        <taxon>Pseudomonadati</taxon>
        <taxon>Pseudomonadota</taxon>
        <taxon>Alphaproteobacteria</taxon>
        <taxon>Acetobacterales</taxon>
        <taxon>Acetobacteraceae</taxon>
        <taxon>Asaia</taxon>
    </lineage>
</organism>
<dbReference type="PANTHER" id="PTHR11240:SF22">
    <property type="entry name" value="RIBONUCLEASE T2"/>
    <property type="match status" value="1"/>
</dbReference>
<keyword evidence="5" id="KW-1185">Reference proteome</keyword>
<accession>A0ABT1CFX2</accession>
<name>A0ABT1CFX2_9PROT</name>
<dbReference type="InterPro" id="IPR033130">
    <property type="entry name" value="RNase_T2_His_AS_2"/>
</dbReference>
<evidence type="ECO:0000313" key="4">
    <source>
        <dbReference type="EMBL" id="MCO6158924.1"/>
    </source>
</evidence>
<dbReference type="Proteomes" id="UP001523401">
    <property type="component" value="Unassembled WGS sequence"/>
</dbReference>
<dbReference type="Gene3D" id="3.90.730.10">
    <property type="entry name" value="Ribonuclease T2-like"/>
    <property type="match status" value="1"/>
</dbReference>
<dbReference type="PROSITE" id="PS00531">
    <property type="entry name" value="RNASE_T2_2"/>
    <property type="match status" value="1"/>
</dbReference>
<dbReference type="SUPFAM" id="SSF55895">
    <property type="entry name" value="Ribonuclease Rh-like"/>
    <property type="match status" value="1"/>
</dbReference>
<comment type="caution">
    <text evidence="4">The sequence shown here is derived from an EMBL/GenBank/DDBJ whole genome shotgun (WGS) entry which is preliminary data.</text>
</comment>
<comment type="similarity">
    <text evidence="1 2">Belongs to the RNase T2 family.</text>
</comment>